<dbReference type="Proteomes" id="UP000177152">
    <property type="component" value="Unassembled WGS sequence"/>
</dbReference>
<proteinExistence type="predicted"/>
<organism evidence="1 2">
    <name type="scientific">Candidatus Sungbacteria bacterium RIFCSPHIGHO2_01_FULL_47_32</name>
    <dbReference type="NCBI Taxonomy" id="1802264"/>
    <lineage>
        <taxon>Bacteria</taxon>
        <taxon>Candidatus Sungiibacteriota</taxon>
    </lineage>
</organism>
<evidence type="ECO:0000313" key="2">
    <source>
        <dbReference type="Proteomes" id="UP000177152"/>
    </source>
</evidence>
<reference evidence="1 2" key="1">
    <citation type="journal article" date="2016" name="Nat. Commun.">
        <title>Thousands of microbial genomes shed light on interconnected biogeochemical processes in an aquifer system.</title>
        <authorList>
            <person name="Anantharaman K."/>
            <person name="Brown C.T."/>
            <person name="Hug L.A."/>
            <person name="Sharon I."/>
            <person name="Castelle C.J."/>
            <person name="Probst A.J."/>
            <person name="Thomas B.C."/>
            <person name="Singh A."/>
            <person name="Wilkins M.J."/>
            <person name="Karaoz U."/>
            <person name="Brodie E.L."/>
            <person name="Williams K.H."/>
            <person name="Hubbard S.S."/>
            <person name="Banfield J.F."/>
        </authorList>
    </citation>
    <scope>NUCLEOTIDE SEQUENCE [LARGE SCALE GENOMIC DNA]</scope>
</reference>
<dbReference type="EMBL" id="MHQC01000047">
    <property type="protein sequence ID" value="OGZ93896.1"/>
    <property type="molecule type" value="Genomic_DNA"/>
</dbReference>
<protein>
    <submittedName>
        <fullName evidence="1">Uncharacterized protein</fullName>
    </submittedName>
</protein>
<comment type="caution">
    <text evidence="1">The sequence shown here is derived from an EMBL/GenBank/DDBJ whole genome shotgun (WGS) entry which is preliminary data.</text>
</comment>
<dbReference type="AlphaFoldDB" id="A0A1G2K3A5"/>
<name>A0A1G2K3A5_9BACT</name>
<accession>A0A1G2K3A5</accession>
<gene>
    <name evidence="1" type="ORF">A2633_05270</name>
</gene>
<evidence type="ECO:0000313" key="1">
    <source>
        <dbReference type="EMBL" id="OGZ93896.1"/>
    </source>
</evidence>
<sequence>MRKSQILVLIFFGWFFMWSNPSNYLHSGQHGTFATKEDCDKARQWYIDQWKQYRISPDQVSWCTWDGKDGELNKKELR</sequence>